<feature type="binding site" evidence="10">
    <location>
        <begin position="228"/>
        <end position="233"/>
    </location>
    <ligand>
        <name>GTP</name>
        <dbReference type="ChEBI" id="CHEBI:37565"/>
    </ligand>
</feature>
<keyword evidence="5 10" id="KW-0547">Nucleotide-binding</keyword>
<dbReference type="InterPro" id="IPR027266">
    <property type="entry name" value="TrmE/GcvT-like"/>
</dbReference>
<dbReference type="InterPro" id="IPR027368">
    <property type="entry name" value="MnmE_dom2"/>
</dbReference>
<dbReference type="EMBL" id="DXIE01000033">
    <property type="protein sequence ID" value="HIV62340.1"/>
    <property type="molecule type" value="Genomic_DNA"/>
</dbReference>
<protein>
    <recommendedName>
        <fullName evidence="10">tRNA modification GTPase MnmE</fullName>
        <ecNumber evidence="10">3.6.-.-</ecNumber>
    </recommendedName>
</protein>
<feature type="binding site" evidence="10">
    <location>
        <position position="232"/>
    </location>
    <ligand>
        <name>Mg(2+)</name>
        <dbReference type="ChEBI" id="CHEBI:18420"/>
    </ligand>
</feature>
<dbReference type="GO" id="GO:0030488">
    <property type="term" value="P:tRNA methylation"/>
    <property type="evidence" value="ECO:0007669"/>
    <property type="project" value="TreeGrafter"/>
</dbReference>
<keyword evidence="6 10" id="KW-0378">Hydrolase</keyword>
<evidence type="ECO:0000256" key="4">
    <source>
        <dbReference type="ARBA" id="ARBA00022723"/>
    </source>
</evidence>
<dbReference type="GO" id="GO:0005525">
    <property type="term" value="F:GTP binding"/>
    <property type="evidence" value="ECO:0007669"/>
    <property type="project" value="UniProtKB-UniRule"/>
</dbReference>
<dbReference type="GO" id="GO:0046872">
    <property type="term" value="F:metal ion binding"/>
    <property type="evidence" value="ECO:0007669"/>
    <property type="project" value="UniProtKB-KW"/>
</dbReference>
<dbReference type="GO" id="GO:0005829">
    <property type="term" value="C:cytosol"/>
    <property type="evidence" value="ECO:0007669"/>
    <property type="project" value="TreeGrafter"/>
</dbReference>
<feature type="binding site" evidence="10">
    <location>
        <position position="252"/>
    </location>
    <ligand>
        <name>K(+)</name>
        <dbReference type="ChEBI" id="CHEBI:29103"/>
    </ligand>
</feature>
<dbReference type="InterPro" id="IPR018948">
    <property type="entry name" value="GTP-bd_TrmE_N"/>
</dbReference>
<dbReference type="GO" id="GO:0002098">
    <property type="term" value="P:tRNA wobble uridine modification"/>
    <property type="evidence" value="ECO:0007669"/>
    <property type="project" value="TreeGrafter"/>
</dbReference>
<feature type="binding site" evidence="10">
    <location>
        <position position="83"/>
    </location>
    <ligand>
        <name>(6S)-5-formyl-5,6,7,8-tetrahydrofolate</name>
        <dbReference type="ChEBI" id="CHEBI:57457"/>
    </ligand>
</feature>
<keyword evidence="3 10" id="KW-0819">tRNA processing</keyword>
<dbReference type="PANTHER" id="PTHR42714">
    <property type="entry name" value="TRNA MODIFICATION GTPASE GTPBP3"/>
    <property type="match status" value="1"/>
</dbReference>
<feature type="binding site" evidence="10">
    <location>
        <position position="247"/>
    </location>
    <ligand>
        <name>K(+)</name>
        <dbReference type="ChEBI" id="CHEBI:29103"/>
    </ligand>
</feature>
<dbReference type="PROSITE" id="PS51709">
    <property type="entry name" value="G_TRME"/>
    <property type="match status" value="1"/>
</dbReference>
<sequence>MDTIAAIATATGGAIGIIRLSGDMAIKAVNTIFKPINKKQFLDMPSRMLIYGNLYDRFGNMLDSCMAVHFDSDKTYTGEKMAELQLHGSPAVLSEALSVLFEQGVRQAEAGEFTRRAFLNGKMNLMQAEAVSDLIAAHTLESAHNAVGQISGIIANGMDELRQKLISVSAHFLAVVDYPDEDIDPFLENELKNTLLDTENKLHKLRISYEQGRILREGLPCAIVGRPNVGKSTLLNALVGFERAIVTDIAGTTRDTIEEVIRIGSLTLRLQDTAGIRESEDVVEQIGVERAKKAANQAELVLAVIDGSDELTEQDINALSAARDSKLAILVINKSDKGLTKQNIPEGFEHIVEISAKNGEGIDKLRDKILSVTGMNNVVFDGGIITNARQADALNRAEIACRQARNAAEFGMTPDAILQDVESAISALGELTGQSVRDDIIQDIFSRFCVGK</sequence>
<comment type="similarity">
    <text evidence="1 10 11">Belongs to the TRAFAC class TrmE-Era-EngA-EngB-Septin-like GTPase superfamily. TrmE GTPase family.</text>
</comment>
<evidence type="ECO:0000256" key="11">
    <source>
        <dbReference type="RuleBase" id="RU003313"/>
    </source>
</evidence>
<evidence type="ECO:0000256" key="1">
    <source>
        <dbReference type="ARBA" id="ARBA00011043"/>
    </source>
</evidence>
<gene>
    <name evidence="10 13" type="primary">mnmE</name>
    <name evidence="10" type="synonym">trmE</name>
    <name evidence="13" type="ORF">H9746_05825</name>
</gene>
<evidence type="ECO:0000256" key="3">
    <source>
        <dbReference type="ARBA" id="ARBA00022694"/>
    </source>
</evidence>
<dbReference type="Gene3D" id="3.30.1360.120">
    <property type="entry name" value="Probable tRNA modification gtpase trme, domain 1"/>
    <property type="match status" value="1"/>
</dbReference>
<organism evidence="13 14">
    <name type="scientific">Candidatus Butyricicoccus avistercoris</name>
    <dbReference type="NCBI Taxonomy" id="2838518"/>
    <lineage>
        <taxon>Bacteria</taxon>
        <taxon>Bacillati</taxon>
        <taxon>Bacillota</taxon>
        <taxon>Clostridia</taxon>
        <taxon>Eubacteriales</taxon>
        <taxon>Butyricicoccaceae</taxon>
        <taxon>Butyricicoccus</taxon>
    </lineage>
</organism>
<keyword evidence="7 10" id="KW-0460">Magnesium</keyword>
<dbReference type="Pfam" id="PF12631">
    <property type="entry name" value="MnmE_helical"/>
    <property type="match status" value="1"/>
</dbReference>
<reference evidence="13" key="2">
    <citation type="submission" date="2021-04" db="EMBL/GenBank/DDBJ databases">
        <authorList>
            <person name="Gilroy R."/>
        </authorList>
    </citation>
    <scope>NUCLEOTIDE SEQUENCE</scope>
    <source>
        <strain evidence="13">CHK193-4272</strain>
    </source>
</reference>
<evidence type="ECO:0000256" key="8">
    <source>
        <dbReference type="ARBA" id="ARBA00022958"/>
    </source>
</evidence>
<evidence type="ECO:0000313" key="14">
    <source>
        <dbReference type="Proteomes" id="UP000886808"/>
    </source>
</evidence>
<evidence type="ECO:0000259" key="12">
    <source>
        <dbReference type="PROSITE" id="PS51709"/>
    </source>
</evidence>
<feature type="binding site" evidence="10">
    <location>
        <position position="19"/>
    </location>
    <ligand>
        <name>(6S)-5-formyl-5,6,7,8-tetrahydrofolate</name>
        <dbReference type="ChEBI" id="CHEBI:57457"/>
    </ligand>
</feature>
<feature type="domain" description="TrmE-type G" evidence="12">
    <location>
        <begin position="218"/>
        <end position="374"/>
    </location>
</feature>
<keyword evidence="2 10" id="KW-0963">Cytoplasm</keyword>
<feature type="binding site" evidence="10">
    <location>
        <position position="228"/>
    </location>
    <ligand>
        <name>K(+)</name>
        <dbReference type="ChEBI" id="CHEBI:29103"/>
    </ligand>
</feature>
<dbReference type="InterPro" id="IPR027417">
    <property type="entry name" value="P-loop_NTPase"/>
</dbReference>
<dbReference type="EC" id="3.6.-.-" evidence="10"/>
<dbReference type="InterPro" id="IPR006073">
    <property type="entry name" value="GTP-bd"/>
</dbReference>
<dbReference type="NCBIfam" id="TIGR00450">
    <property type="entry name" value="mnmE_trmE_thdF"/>
    <property type="match status" value="1"/>
</dbReference>
<dbReference type="InterPro" id="IPR005225">
    <property type="entry name" value="Small_GTP-bd"/>
</dbReference>
<dbReference type="Gene3D" id="1.20.120.430">
    <property type="entry name" value="tRNA modification GTPase MnmE domain 2"/>
    <property type="match status" value="1"/>
</dbReference>
<dbReference type="AlphaFoldDB" id="A0A9D1TIU9"/>
<name>A0A9D1TIU9_9FIRM</name>
<evidence type="ECO:0000256" key="2">
    <source>
        <dbReference type="ARBA" id="ARBA00022490"/>
    </source>
</evidence>
<dbReference type="CDD" id="cd14858">
    <property type="entry name" value="TrmE_N"/>
    <property type="match status" value="1"/>
</dbReference>
<accession>A0A9D1TIU9</accession>
<dbReference type="Gene3D" id="3.40.50.300">
    <property type="entry name" value="P-loop containing nucleotide triphosphate hydrolases"/>
    <property type="match status" value="1"/>
</dbReference>
<evidence type="ECO:0000313" key="13">
    <source>
        <dbReference type="EMBL" id="HIV62340.1"/>
    </source>
</evidence>
<feature type="binding site" evidence="10">
    <location>
        <position position="253"/>
    </location>
    <ligand>
        <name>Mg(2+)</name>
        <dbReference type="ChEBI" id="CHEBI:18420"/>
    </ligand>
</feature>
<dbReference type="HAMAP" id="MF_00379">
    <property type="entry name" value="GTPase_MnmE"/>
    <property type="match status" value="1"/>
</dbReference>
<dbReference type="InterPro" id="IPR031168">
    <property type="entry name" value="G_TrmE"/>
</dbReference>
<dbReference type="InterPro" id="IPR025867">
    <property type="entry name" value="MnmE_helical"/>
</dbReference>
<feature type="binding site" evidence="10">
    <location>
        <position position="249"/>
    </location>
    <ligand>
        <name>K(+)</name>
        <dbReference type="ChEBI" id="CHEBI:29103"/>
    </ligand>
</feature>
<feature type="binding site" evidence="10">
    <location>
        <begin position="272"/>
        <end position="275"/>
    </location>
    <ligand>
        <name>GTP</name>
        <dbReference type="ChEBI" id="CHEBI:37565"/>
    </ligand>
</feature>
<dbReference type="Pfam" id="PF01926">
    <property type="entry name" value="MMR_HSR1"/>
    <property type="match status" value="1"/>
</dbReference>
<dbReference type="FunFam" id="3.40.50.300:FF:001376">
    <property type="entry name" value="tRNA modification GTPase MnmE"/>
    <property type="match status" value="1"/>
</dbReference>
<comment type="subcellular location">
    <subcellularLocation>
        <location evidence="10">Cytoplasm</location>
    </subcellularLocation>
</comment>
<evidence type="ECO:0000256" key="10">
    <source>
        <dbReference type="HAMAP-Rule" id="MF_00379"/>
    </source>
</evidence>
<dbReference type="CDD" id="cd04164">
    <property type="entry name" value="trmE"/>
    <property type="match status" value="1"/>
</dbReference>
<dbReference type="InterPro" id="IPR004520">
    <property type="entry name" value="GTPase_MnmE"/>
</dbReference>
<comment type="caution">
    <text evidence="13">The sequence shown here is derived from an EMBL/GenBank/DDBJ whole genome shotgun (WGS) entry which is preliminary data.</text>
</comment>
<comment type="subunit">
    <text evidence="10">Homodimer. Heterotetramer of two MnmE and two MnmG subunits.</text>
</comment>
<dbReference type="Pfam" id="PF10396">
    <property type="entry name" value="TrmE_N"/>
    <property type="match status" value="1"/>
</dbReference>
<feature type="binding site" evidence="10">
    <location>
        <position position="122"/>
    </location>
    <ligand>
        <name>(6S)-5-formyl-5,6,7,8-tetrahydrofolate</name>
        <dbReference type="ChEBI" id="CHEBI:57457"/>
    </ligand>
</feature>
<keyword evidence="9 10" id="KW-0342">GTP-binding</keyword>
<dbReference type="SUPFAM" id="SSF52540">
    <property type="entry name" value="P-loop containing nucleoside triphosphate hydrolases"/>
    <property type="match status" value="1"/>
</dbReference>
<comment type="function">
    <text evidence="10">Exhibits a very high intrinsic GTPase hydrolysis rate. Involved in the addition of a carboxymethylaminomethyl (cmnm) group at the wobble position (U34) of certain tRNAs, forming tRNA-cmnm(5)s(2)U34.</text>
</comment>
<dbReference type="PANTHER" id="PTHR42714:SF2">
    <property type="entry name" value="TRNA MODIFICATION GTPASE GTPBP3, MITOCHONDRIAL"/>
    <property type="match status" value="1"/>
</dbReference>
<comment type="cofactor">
    <cofactor evidence="10">
        <name>K(+)</name>
        <dbReference type="ChEBI" id="CHEBI:29103"/>
    </cofactor>
    <text evidence="10">Binds 1 potassium ion per subunit.</text>
</comment>
<dbReference type="NCBIfam" id="TIGR00231">
    <property type="entry name" value="small_GTP"/>
    <property type="match status" value="1"/>
</dbReference>
<comment type="caution">
    <text evidence="10">Lacks conserved residue(s) required for the propagation of feature annotation.</text>
</comment>
<keyword evidence="8 10" id="KW-0630">Potassium</keyword>
<evidence type="ECO:0000256" key="7">
    <source>
        <dbReference type="ARBA" id="ARBA00022842"/>
    </source>
</evidence>
<feature type="binding site" evidence="10">
    <location>
        <position position="452"/>
    </location>
    <ligand>
        <name>(6S)-5-formyl-5,6,7,8-tetrahydrofolate</name>
        <dbReference type="ChEBI" id="CHEBI:57457"/>
    </ligand>
</feature>
<reference evidence="13" key="1">
    <citation type="journal article" date="2021" name="PeerJ">
        <title>Extensive microbial diversity within the chicken gut microbiome revealed by metagenomics and culture.</title>
        <authorList>
            <person name="Gilroy R."/>
            <person name="Ravi A."/>
            <person name="Getino M."/>
            <person name="Pursley I."/>
            <person name="Horton D.L."/>
            <person name="Alikhan N.F."/>
            <person name="Baker D."/>
            <person name="Gharbi K."/>
            <person name="Hall N."/>
            <person name="Watson M."/>
            <person name="Adriaenssens E.M."/>
            <person name="Foster-Nyarko E."/>
            <person name="Jarju S."/>
            <person name="Secka A."/>
            <person name="Antonio M."/>
            <person name="Oren A."/>
            <person name="Chaudhuri R.R."/>
            <person name="La Ragione R."/>
            <person name="Hildebrand F."/>
            <person name="Pallen M.J."/>
        </authorList>
    </citation>
    <scope>NUCLEOTIDE SEQUENCE</scope>
    <source>
        <strain evidence="13">CHK193-4272</strain>
    </source>
</reference>
<dbReference type="Proteomes" id="UP000886808">
    <property type="component" value="Unassembled WGS sequence"/>
</dbReference>
<evidence type="ECO:0000256" key="5">
    <source>
        <dbReference type="ARBA" id="ARBA00022741"/>
    </source>
</evidence>
<proteinExistence type="inferred from homology"/>
<feature type="binding site" evidence="10">
    <location>
        <begin position="247"/>
        <end position="253"/>
    </location>
    <ligand>
        <name>GTP</name>
        <dbReference type="ChEBI" id="CHEBI:37565"/>
    </ligand>
</feature>
<evidence type="ECO:0000256" key="6">
    <source>
        <dbReference type="ARBA" id="ARBA00022801"/>
    </source>
</evidence>
<keyword evidence="4 10" id="KW-0479">Metal-binding</keyword>
<evidence type="ECO:0000256" key="9">
    <source>
        <dbReference type="ARBA" id="ARBA00023134"/>
    </source>
</evidence>
<dbReference type="GO" id="GO:0003924">
    <property type="term" value="F:GTPase activity"/>
    <property type="evidence" value="ECO:0007669"/>
    <property type="project" value="UniProtKB-UniRule"/>
</dbReference>